<keyword evidence="6 8" id="KW-0472">Membrane</keyword>
<dbReference type="InterPro" id="IPR026298">
    <property type="entry name" value="Bcl-2_fam"/>
</dbReference>
<keyword evidence="10" id="KW-1185">Reference proteome</keyword>
<dbReference type="RefSeq" id="XP_052125431.1">
    <property type="nucleotide sequence ID" value="XM_052269471.1"/>
</dbReference>
<dbReference type="InterPro" id="IPR020726">
    <property type="entry name" value="Bcl2_BH2_motif_CS"/>
</dbReference>
<dbReference type="SMART" id="SM00337">
    <property type="entry name" value="BCL"/>
    <property type="match status" value="1"/>
</dbReference>
<dbReference type="GO" id="GO:0005741">
    <property type="term" value="C:mitochondrial outer membrane"/>
    <property type="evidence" value="ECO:0007669"/>
    <property type="project" value="TreeGrafter"/>
</dbReference>
<evidence type="ECO:0000256" key="4">
    <source>
        <dbReference type="ARBA" id="ARBA00022703"/>
    </source>
</evidence>
<dbReference type="PRINTS" id="PR01862">
    <property type="entry name" value="BCL2FAMILY"/>
</dbReference>
<evidence type="ECO:0000256" key="1">
    <source>
        <dbReference type="ARBA" id="ARBA00004167"/>
    </source>
</evidence>
<dbReference type="GO" id="GO:0097192">
    <property type="term" value="P:extrinsic apoptotic signaling pathway in absence of ligand"/>
    <property type="evidence" value="ECO:0007669"/>
    <property type="project" value="TreeGrafter"/>
</dbReference>
<evidence type="ECO:0000313" key="10">
    <source>
        <dbReference type="Proteomes" id="UP000504606"/>
    </source>
</evidence>
<dbReference type="GeneID" id="113212416"/>
<gene>
    <name evidence="11" type="primary">LOC113212416</name>
</gene>
<dbReference type="GO" id="GO:0042981">
    <property type="term" value="P:regulation of apoptotic process"/>
    <property type="evidence" value="ECO:0007669"/>
    <property type="project" value="InterPro"/>
</dbReference>
<dbReference type="Gene3D" id="1.10.437.10">
    <property type="entry name" value="Blc2-like"/>
    <property type="match status" value="1"/>
</dbReference>
<dbReference type="PROSITE" id="PS01258">
    <property type="entry name" value="BH2"/>
    <property type="match status" value="1"/>
</dbReference>
<evidence type="ECO:0000256" key="6">
    <source>
        <dbReference type="ARBA" id="ARBA00023136"/>
    </source>
</evidence>
<dbReference type="AlphaFoldDB" id="A0A9C6WXF1"/>
<dbReference type="GO" id="GO:0051400">
    <property type="term" value="F:BH domain binding"/>
    <property type="evidence" value="ECO:0007669"/>
    <property type="project" value="TreeGrafter"/>
</dbReference>
<accession>A0A9C6WXF1</accession>
<sequence>MEAAPPADVGSPAAGPPEPEHGDQQQQQQNVGQDDLDVVQEEADNQRERKQQVDDDDSATMPGDALSGLGLVPTPGNGLRSRRKMSTPAALLGHSDHHALALAHMAAMAPRRRFSNVSDAVSRKLSSTIGWRTVPAHSKIVEIVGQGKALCGQYIRSRLKRAGLFDRKCGLQRLRSAAALNAPQGLSAGAAGGVLREVFSELNAVGLELERRHPKVYTGVARQAAAGPIVSDKTAASALTAVGRDLLKHDVTWGKVISLYAVAGALAVDCVRQGHPEYLHALVAAVGQLLEDDLAPWIADNGGWVALVQHCTRGIVDGEVSVAVVAGFICAVMAAVVGALLALRAFGKFALI</sequence>
<evidence type="ECO:0000256" key="5">
    <source>
        <dbReference type="ARBA" id="ARBA00022989"/>
    </source>
</evidence>
<dbReference type="InterPro" id="IPR036834">
    <property type="entry name" value="Bcl-2-like_sf"/>
</dbReference>
<keyword evidence="4" id="KW-0053">Apoptosis</keyword>
<dbReference type="SUPFAM" id="SSF56854">
    <property type="entry name" value="Bcl-2 inhibitors of programmed cell death"/>
    <property type="match status" value="1"/>
</dbReference>
<dbReference type="GO" id="GO:0008630">
    <property type="term" value="P:intrinsic apoptotic signaling pathway in response to DNA damage"/>
    <property type="evidence" value="ECO:0007669"/>
    <property type="project" value="TreeGrafter"/>
</dbReference>
<dbReference type="PANTHER" id="PTHR11256:SF48">
    <property type="entry name" value="BCL-2-RELATED OVARIAN KILLER PROTEIN"/>
    <property type="match status" value="1"/>
</dbReference>
<dbReference type="GO" id="GO:0001836">
    <property type="term" value="P:release of cytochrome c from mitochondria"/>
    <property type="evidence" value="ECO:0007669"/>
    <property type="project" value="TreeGrafter"/>
</dbReference>
<organism evidence="10 11">
    <name type="scientific">Frankliniella occidentalis</name>
    <name type="common">Western flower thrips</name>
    <name type="synonym">Euthrips occidentalis</name>
    <dbReference type="NCBI Taxonomy" id="133901"/>
    <lineage>
        <taxon>Eukaryota</taxon>
        <taxon>Metazoa</taxon>
        <taxon>Ecdysozoa</taxon>
        <taxon>Arthropoda</taxon>
        <taxon>Hexapoda</taxon>
        <taxon>Insecta</taxon>
        <taxon>Pterygota</taxon>
        <taxon>Neoptera</taxon>
        <taxon>Paraneoptera</taxon>
        <taxon>Thysanoptera</taxon>
        <taxon>Terebrantia</taxon>
        <taxon>Thripoidea</taxon>
        <taxon>Thripidae</taxon>
        <taxon>Frankliniella</taxon>
    </lineage>
</organism>
<dbReference type="PANTHER" id="PTHR11256">
    <property type="entry name" value="BCL-2 RELATED"/>
    <property type="match status" value="1"/>
</dbReference>
<dbReference type="OrthoDB" id="6021377at2759"/>
<evidence type="ECO:0000259" key="9">
    <source>
        <dbReference type="SMART" id="SM00337"/>
    </source>
</evidence>
<protein>
    <submittedName>
        <fullName evidence="11">Uncharacterized protein LOC113212416 isoform X1</fullName>
    </submittedName>
</protein>
<reference evidence="11" key="1">
    <citation type="submission" date="2025-08" db="UniProtKB">
        <authorList>
            <consortium name="RefSeq"/>
        </authorList>
    </citation>
    <scope>IDENTIFICATION</scope>
    <source>
        <tissue evidence="11">Whole organism</tissue>
    </source>
</reference>
<evidence type="ECO:0000256" key="7">
    <source>
        <dbReference type="SAM" id="MobiDB-lite"/>
    </source>
</evidence>
<feature type="compositionally biased region" description="Acidic residues" evidence="7">
    <location>
        <begin position="34"/>
        <end position="43"/>
    </location>
</feature>
<evidence type="ECO:0000256" key="3">
    <source>
        <dbReference type="ARBA" id="ARBA00022692"/>
    </source>
</evidence>
<proteinExistence type="inferred from homology"/>
<keyword evidence="3 8" id="KW-0812">Transmembrane</keyword>
<feature type="compositionally biased region" description="Low complexity" evidence="7">
    <location>
        <begin position="24"/>
        <end position="33"/>
    </location>
</feature>
<dbReference type="InterPro" id="IPR046371">
    <property type="entry name" value="Bcl-2_BH1-3"/>
</dbReference>
<dbReference type="PROSITE" id="PS50062">
    <property type="entry name" value="BCL2_FAMILY"/>
    <property type="match status" value="1"/>
</dbReference>
<comment type="subcellular location">
    <subcellularLocation>
        <location evidence="1">Membrane</location>
        <topology evidence="1">Single-pass membrane protein</topology>
    </subcellularLocation>
</comment>
<dbReference type="InterPro" id="IPR002475">
    <property type="entry name" value="Bcl2-like"/>
</dbReference>
<keyword evidence="5 8" id="KW-1133">Transmembrane helix</keyword>
<evidence type="ECO:0000256" key="2">
    <source>
        <dbReference type="ARBA" id="ARBA00009458"/>
    </source>
</evidence>
<dbReference type="FunFam" id="1.10.437.10:FF:000009">
    <property type="entry name" value="Uncharacterized protein, isoform A"/>
    <property type="match status" value="1"/>
</dbReference>
<feature type="transmembrane region" description="Helical" evidence="8">
    <location>
        <begin position="320"/>
        <end position="343"/>
    </location>
</feature>
<comment type="similarity">
    <text evidence="2">Belongs to the Bcl-2 family.</text>
</comment>
<dbReference type="Pfam" id="PF00452">
    <property type="entry name" value="Bcl-2"/>
    <property type="match status" value="1"/>
</dbReference>
<feature type="region of interest" description="Disordered" evidence="7">
    <location>
        <begin position="1"/>
        <end position="84"/>
    </location>
</feature>
<dbReference type="CDD" id="cd06845">
    <property type="entry name" value="Bcl-2_like"/>
    <property type="match status" value="1"/>
</dbReference>
<feature type="compositionally biased region" description="Basic and acidic residues" evidence="7">
    <location>
        <begin position="44"/>
        <end position="53"/>
    </location>
</feature>
<evidence type="ECO:0000313" key="11">
    <source>
        <dbReference type="RefSeq" id="XP_052125431.1"/>
    </source>
</evidence>
<dbReference type="Proteomes" id="UP000504606">
    <property type="component" value="Unplaced"/>
</dbReference>
<feature type="domain" description="Bcl-2 Bcl-2 homology region 1-3" evidence="9">
    <location>
        <begin position="202"/>
        <end position="304"/>
    </location>
</feature>
<name>A0A9C6WXF1_FRAOC</name>
<evidence type="ECO:0000256" key="8">
    <source>
        <dbReference type="SAM" id="Phobius"/>
    </source>
</evidence>